<dbReference type="InterPro" id="IPR018060">
    <property type="entry name" value="HTH_AraC"/>
</dbReference>
<dbReference type="PATRIC" id="fig|652.5.peg.3187"/>
<dbReference type="GO" id="GO:0005829">
    <property type="term" value="C:cytosol"/>
    <property type="evidence" value="ECO:0007669"/>
    <property type="project" value="TreeGrafter"/>
</dbReference>
<proteinExistence type="predicted"/>
<dbReference type="EMBL" id="CP013067">
    <property type="protein sequence ID" value="ALP42003.1"/>
    <property type="molecule type" value="Genomic_DNA"/>
</dbReference>
<organism evidence="5 6">
    <name type="scientific">Aeromonas schubertii</name>
    <dbReference type="NCBI Taxonomy" id="652"/>
    <lineage>
        <taxon>Bacteria</taxon>
        <taxon>Pseudomonadati</taxon>
        <taxon>Pseudomonadota</taxon>
        <taxon>Gammaproteobacteria</taxon>
        <taxon>Aeromonadales</taxon>
        <taxon>Aeromonadaceae</taxon>
        <taxon>Aeromonas</taxon>
    </lineage>
</organism>
<dbReference type="Pfam" id="PF12833">
    <property type="entry name" value="HTH_18"/>
    <property type="match status" value="1"/>
</dbReference>
<dbReference type="PANTHER" id="PTHR47894">
    <property type="entry name" value="HTH-TYPE TRANSCRIPTIONAL REGULATOR GADX"/>
    <property type="match status" value="1"/>
</dbReference>
<protein>
    <recommendedName>
        <fullName evidence="4">HTH araC/xylS-type domain-containing protein</fullName>
    </recommendedName>
</protein>
<reference evidence="6" key="1">
    <citation type="submission" date="2015-10" db="EMBL/GenBank/DDBJ databases">
        <title>Complete Genome Sequence of Aeromonas schubertii strain WL1483.</title>
        <authorList>
            <person name="Liu L."/>
        </authorList>
    </citation>
    <scope>NUCLEOTIDE SEQUENCE [LARGE SCALE GENOMIC DNA]</scope>
    <source>
        <strain evidence="6">WL1483</strain>
    </source>
</reference>
<dbReference type="AlphaFoldDB" id="A0A0S2SK01"/>
<dbReference type="PROSITE" id="PS01124">
    <property type="entry name" value="HTH_ARAC_FAMILY_2"/>
    <property type="match status" value="1"/>
</dbReference>
<dbReference type="SMART" id="SM00342">
    <property type="entry name" value="HTH_ARAC"/>
    <property type="match status" value="1"/>
</dbReference>
<dbReference type="KEGG" id="asr:WL1483_2584"/>
<keyword evidence="1" id="KW-0805">Transcription regulation</keyword>
<dbReference type="InterPro" id="IPR009057">
    <property type="entry name" value="Homeodomain-like_sf"/>
</dbReference>
<feature type="domain" description="HTH araC/xylS-type" evidence="4">
    <location>
        <begin position="215"/>
        <end position="313"/>
    </location>
</feature>
<name>A0A0S2SK01_9GAMM</name>
<dbReference type="Gene3D" id="1.10.10.60">
    <property type="entry name" value="Homeodomain-like"/>
    <property type="match status" value="1"/>
</dbReference>
<dbReference type="GO" id="GO:0000976">
    <property type="term" value="F:transcription cis-regulatory region binding"/>
    <property type="evidence" value="ECO:0007669"/>
    <property type="project" value="TreeGrafter"/>
</dbReference>
<reference evidence="5 6" key="2">
    <citation type="journal article" date="2016" name="Genome Announc.">
        <title>Complete Genome Sequence of the Highly Virulent Aeromonas schubertii Strain WL1483, Isolated from Diseased Snakehead Fish (Channa argus) in China.</title>
        <authorList>
            <person name="Liu L."/>
            <person name="Li N."/>
            <person name="Zhang D."/>
            <person name="Fu X."/>
            <person name="Shi C."/>
            <person name="Lin Q."/>
            <person name="Hao G."/>
        </authorList>
    </citation>
    <scope>NUCLEOTIDE SEQUENCE [LARGE SCALE GENOMIC DNA]</scope>
    <source>
        <strain evidence="5 6">WL1483</strain>
    </source>
</reference>
<dbReference type="GO" id="GO:0003700">
    <property type="term" value="F:DNA-binding transcription factor activity"/>
    <property type="evidence" value="ECO:0007669"/>
    <property type="project" value="InterPro"/>
</dbReference>
<evidence type="ECO:0000256" key="3">
    <source>
        <dbReference type="ARBA" id="ARBA00023163"/>
    </source>
</evidence>
<dbReference type="RefSeq" id="WP_060587099.1">
    <property type="nucleotide sequence ID" value="NZ_CP013067.1"/>
</dbReference>
<evidence type="ECO:0000313" key="6">
    <source>
        <dbReference type="Proteomes" id="UP000058114"/>
    </source>
</evidence>
<evidence type="ECO:0000259" key="4">
    <source>
        <dbReference type="PROSITE" id="PS01124"/>
    </source>
</evidence>
<keyword evidence="3" id="KW-0804">Transcription</keyword>
<evidence type="ECO:0000256" key="1">
    <source>
        <dbReference type="ARBA" id="ARBA00023015"/>
    </source>
</evidence>
<keyword evidence="2" id="KW-0238">DNA-binding</keyword>
<evidence type="ECO:0000256" key="2">
    <source>
        <dbReference type="ARBA" id="ARBA00023125"/>
    </source>
</evidence>
<dbReference type="PANTHER" id="PTHR47894:SF1">
    <property type="entry name" value="HTH-TYPE TRANSCRIPTIONAL REGULATOR VQSM"/>
    <property type="match status" value="1"/>
</dbReference>
<dbReference type="SUPFAM" id="SSF46689">
    <property type="entry name" value="Homeodomain-like"/>
    <property type="match status" value="1"/>
</dbReference>
<dbReference type="Proteomes" id="UP000058114">
    <property type="component" value="Chromosome"/>
</dbReference>
<sequence>MSAPLLSNLVNLYAFFTYLDEQGIPWRPLAQQCHFPDLAGEDRWITTRQALHFLQLLPQARSHPLGIEVALRMQLEQLSPSLAGELRACRDLPAAIALLMGRLSTLSNHVQIWPERREGEWLLCHRGEIRPGIAGSDQIEWFRAVALIQFCRAILGPAWWPARMTMSSARPAYPLPPALAGIAIDYGHAEATLTLPLAPQAHPFPAPPPSQPRLAALTGLADSYATHPHFDLPWFAALLGLSVRTLQRLLAQEGTRFRTLRDTARYRRARALLTDPLLTVDDIAWQCGYSDTANFNRAFRAWSGLTAARYRQRLKTGESGTN</sequence>
<evidence type="ECO:0000313" key="5">
    <source>
        <dbReference type="EMBL" id="ALP42003.1"/>
    </source>
</evidence>
<gene>
    <name evidence="5" type="ORF">WL1483_2584</name>
</gene>
<accession>A0A0S2SK01</accession>